<comment type="catalytic activity">
    <reaction evidence="15">
        <text>N(4)-(alpha-D-Man-(1-&gt;2)-alpha-D-Man-(1-&gt;2)-alpha-D-Man-(1-&gt;3)-[alpha-D-Man-(1-&gt;3)-[alpha-D-Man-(1-&gt;2)-alpha-D-Man-(1-&gt;6)]-alpha-D-Man-(1-&gt;6)]-beta-D-Man-(1-&gt;4)-beta-D-GlcNAc-(1-&gt;4)-beta-D-GlcNAc)-L-asparaginyl-[protein] (N-glucan mannose isomer 8A1,2,3B1,3) + 3 H2O = N(4)-(alpha-D-Man-(1-&gt;3)-[alpha-D-Man-(1-&gt;3)-[alpha-D-Man-(1-&gt;6)]-alpha-D-Man-(1-&gt;6)]-beta-D-Man-(1-&gt;4)-beta-D-GlcNAc-(1-&gt;4)-beta-D-GlcNAc)-L-asparaginyl-[protein] (N-glucan mannose isomer 5A1,2) + 3 beta-D-mannose</text>
        <dbReference type="Rhea" id="RHEA:56028"/>
        <dbReference type="Rhea" id="RHEA-COMP:14358"/>
        <dbReference type="Rhea" id="RHEA-COMP:14367"/>
        <dbReference type="ChEBI" id="CHEBI:15377"/>
        <dbReference type="ChEBI" id="CHEBI:28563"/>
        <dbReference type="ChEBI" id="CHEBI:59087"/>
        <dbReference type="ChEBI" id="CHEBI:60628"/>
        <dbReference type="EC" id="3.2.1.113"/>
    </reaction>
</comment>
<dbReference type="STRING" id="10195.A0A3M7QDQ7"/>
<dbReference type="GO" id="GO:0005789">
    <property type="term" value="C:endoplasmic reticulum membrane"/>
    <property type="evidence" value="ECO:0007669"/>
    <property type="project" value="UniProtKB-SubCell"/>
</dbReference>
<evidence type="ECO:0000256" key="15">
    <source>
        <dbReference type="ARBA" id="ARBA00047669"/>
    </source>
</evidence>
<dbReference type="InterPro" id="IPR012341">
    <property type="entry name" value="6hp_glycosidase-like_sf"/>
</dbReference>
<keyword evidence="7 21" id="KW-0378">Hydrolase</keyword>
<evidence type="ECO:0000256" key="10">
    <source>
        <dbReference type="ARBA" id="ARBA00022968"/>
    </source>
</evidence>
<dbReference type="InterPro" id="IPR050749">
    <property type="entry name" value="Glycosyl_Hydrolase_47"/>
</dbReference>
<comment type="function">
    <text evidence="17">Involved in glycoprotein quality control targeting of misfolded glycoproteins for degradation. It primarily trims a single alpha-1,2-linked mannose residue from Man(9)GlcNAc(2) to produce Man(8)GlcNAc(2), but at high enzyme concentrations, as found in the ER quality control compartment (ERQC), it further trims the carbohydrates to Man(5-6)GlcNAc(2).</text>
</comment>
<dbReference type="GO" id="GO:0005975">
    <property type="term" value="P:carbohydrate metabolic process"/>
    <property type="evidence" value="ECO:0007669"/>
    <property type="project" value="InterPro"/>
</dbReference>
<dbReference type="GO" id="GO:0005509">
    <property type="term" value="F:calcium ion binding"/>
    <property type="evidence" value="ECO:0007669"/>
    <property type="project" value="InterPro"/>
</dbReference>
<dbReference type="PANTHER" id="PTHR11742">
    <property type="entry name" value="MANNOSYL-OLIGOSACCHARIDE ALPHA-1,2-MANNOSIDASE-RELATED"/>
    <property type="match status" value="1"/>
</dbReference>
<evidence type="ECO:0000256" key="8">
    <source>
        <dbReference type="ARBA" id="ARBA00022824"/>
    </source>
</evidence>
<reference evidence="23 24" key="1">
    <citation type="journal article" date="2018" name="Sci. Rep.">
        <title>Genomic signatures of local adaptation to the degree of environmental predictability in rotifers.</title>
        <authorList>
            <person name="Franch-Gras L."/>
            <person name="Hahn C."/>
            <person name="Garcia-Roger E.M."/>
            <person name="Carmona M.J."/>
            <person name="Serra M."/>
            <person name="Gomez A."/>
        </authorList>
    </citation>
    <scope>NUCLEOTIDE SEQUENCE [LARGE SCALE GENOMIC DNA]</scope>
    <source>
        <strain evidence="23">HYR1</strain>
    </source>
</reference>
<evidence type="ECO:0000256" key="22">
    <source>
        <dbReference type="SAM" id="Phobius"/>
    </source>
</evidence>
<feature type="active site" evidence="18">
    <location>
        <position position="476"/>
    </location>
</feature>
<dbReference type="PANTHER" id="PTHR11742:SF55">
    <property type="entry name" value="ENDOPLASMIC RETICULUM MANNOSYL-OLIGOSACCHARIDE 1,2-ALPHA-MANNOSIDASE"/>
    <property type="match status" value="1"/>
</dbReference>
<dbReference type="AlphaFoldDB" id="A0A3M7QDQ7"/>
<dbReference type="GO" id="GO:0004571">
    <property type="term" value="F:mannosyl-oligosaccharide 1,2-alpha-mannosidase activity"/>
    <property type="evidence" value="ECO:0007669"/>
    <property type="project" value="UniProtKB-EC"/>
</dbReference>
<dbReference type="GO" id="GO:0034976">
    <property type="term" value="P:response to endoplasmic reticulum stress"/>
    <property type="evidence" value="ECO:0007669"/>
    <property type="project" value="UniProtKB-ARBA"/>
</dbReference>
<keyword evidence="12 22" id="KW-0472">Membrane</keyword>
<dbReference type="InterPro" id="IPR036026">
    <property type="entry name" value="Seven-hairpin_glycosidases"/>
</dbReference>
<evidence type="ECO:0000256" key="16">
    <source>
        <dbReference type="ARBA" id="ARBA00048605"/>
    </source>
</evidence>
<feature type="active site" description="Proton donor" evidence="18">
    <location>
        <position position="195"/>
    </location>
</feature>
<keyword evidence="11 22" id="KW-1133">Transmembrane helix</keyword>
<dbReference type="Proteomes" id="UP000276133">
    <property type="component" value="Unassembled WGS sequence"/>
</dbReference>
<evidence type="ECO:0000256" key="6">
    <source>
        <dbReference type="ARBA" id="ARBA00022723"/>
    </source>
</evidence>
<dbReference type="EC" id="3.2.1.-" evidence="21"/>
<dbReference type="Pfam" id="PF01532">
    <property type="entry name" value="Glyco_hydro_47"/>
    <property type="match status" value="1"/>
</dbReference>
<keyword evidence="5 22" id="KW-0812">Transmembrane</keyword>
<feature type="disulfide bond" evidence="20">
    <location>
        <begin position="396"/>
        <end position="434"/>
    </location>
</feature>
<dbReference type="GO" id="GO:0010498">
    <property type="term" value="P:proteasomal protein catabolic process"/>
    <property type="evidence" value="ECO:0007669"/>
    <property type="project" value="UniProtKB-ARBA"/>
</dbReference>
<keyword evidence="13 20" id="KW-1015">Disulfide bond</keyword>
<dbReference type="InterPro" id="IPR001382">
    <property type="entry name" value="Glyco_hydro_47"/>
</dbReference>
<keyword evidence="8" id="KW-0256">Endoplasmic reticulum</keyword>
<feature type="active site" description="Proton donor" evidence="18">
    <location>
        <position position="448"/>
    </location>
</feature>
<evidence type="ECO:0000256" key="12">
    <source>
        <dbReference type="ARBA" id="ARBA00023136"/>
    </source>
</evidence>
<dbReference type="PRINTS" id="PR00747">
    <property type="entry name" value="GLYHDRLASE47"/>
</dbReference>
<evidence type="ECO:0000256" key="2">
    <source>
        <dbReference type="ARBA" id="ARBA00004648"/>
    </source>
</evidence>
<evidence type="ECO:0000256" key="3">
    <source>
        <dbReference type="ARBA" id="ARBA00004922"/>
    </source>
</evidence>
<evidence type="ECO:0000256" key="20">
    <source>
        <dbReference type="PIRSR" id="PIRSR601382-3"/>
    </source>
</evidence>
<keyword evidence="24" id="KW-1185">Reference proteome</keyword>
<accession>A0A3M7QDQ7</accession>
<evidence type="ECO:0000313" key="24">
    <source>
        <dbReference type="Proteomes" id="UP000276133"/>
    </source>
</evidence>
<evidence type="ECO:0000256" key="13">
    <source>
        <dbReference type="ARBA" id="ARBA00023157"/>
    </source>
</evidence>
<evidence type="ECO:0000256" key="9">
    <source>
        <dbReference type="ARBA" id="ARBA00022837"/>
    </source>
</evidence>
<evidence type="ECO:0000256" key="11">
    <source>
        <dbReference type="ARBA" id="ARBA00022989"/>
    </source>
</evidence>
<keyword evidence="6 19" id="KW-0479">Metal-binding</keyword>
<evidence type="ECO:0000256" key="4">
    <source>
        <dbReference type="ARBA" id="ARBA00007658"/>
    </source>
</evidence>
<feature type="transmembrane region" description="Helical" evidence="22">
    <location>
        <begin position="41"/>
        <end position="58"/>
    </location>
</feature>
<feature type="active site" evidence="18">
    <location>
        <position position="326"/>
    </location>
</feature>
<evidence type="ECO:0000256" key="19">
    <source>
        <dbReference type="PIRSR" id="PIRSR601382-2"/>
    </source>
</evidence>
<evidence type="ECO:0000256" key="14">
    <source>
        <dbReference type="ARBA" id="ARBA00023295"/>
    </source>
</evidence>
<keyword evidence="9 19" id="KW-0106">Calcium</keyword>
<keyword evidence="14 21" id="KW-0326">Glycosidase</keyword>
<evidence type="ECO:0000313" key="23">
    <source>
        <dbReference type="EMBL" id="RNA09413.1"/>
    </source>
</evidence>
<dbReference type="FunFam" id="1.50.10.10:FF:000010">
    <property type="entry name" value="alpha-1,2-Mannosidase"/>
    <property type="match status" value="1"/>
</dbReference>
<comment type="pathway">
    <text evidence="3">Protein modification; protein glycosylation.</text>
</comment>
<evidence type="ECO:0000256" key="18">
    <source>
        <dbReference type="PIRSR" id="PIRSR601382-1"/>
    </source>
</evidence>
<sequence length="576" mass="67769">MSSVNTISSQYYSLNLGTIEIKQSRQSFYRYWNRLHRFQKTLVLIALFLSVLYVLSHIEFHHKQLKNIPSNHEHQPLAKDKNWQPIPDRFLDVKDNRRPYSVFKVSMNGPTNERQQKVVEAFLHAWKSYKEHAWGEDELKPISKKFSSWFNLGLTIVDSLDTMYIMNLQDQFTEARDWIEKKLNFDVDRYNNLFELTIRILGGLLSAYHLSAETVFLEKAYEFGNRSLPAFDTKSSIPYSDLNLMRQKAKSPSWTSDSSLSEVSTLSIEYNDLTYLTGDKRFEAVINRISQTLHRLNKPDGLAPIFIDTNQGQFRGRTITLGARGDSYYEYLLKQWIQKGAKYDKSDEHFYLIQDWLESVRGIRQKLVKKTKPSGYMFVGELLSETFSPKMDHLVCFLPGNLALGYSYLRKIPDFPKDDLKDLMNMAQELTETCYQMYAQFPTGLSPEIVYFNTHEDSTKDFFVKDNDRHNLLRPETVESLYYMKKITKDKKYEEYGWKIFEAFEKYTKVENGGYSSINDVTSPERVNFRDKMESFFLAETLKYLYLLFEDEKSENLDLKHWLINTEAHLIPIPNT</sequence>
<dbReference type="EMBL" id="REGN01006468">
    <property type="protein sequence ID" value="RNA09413.1"/>
    <property type="molecule type" value="Genomic_DNA"/>
</dbReference>
<protein>
    <recommendedName>
        <fullName evidence="21">alpha-1,2-Mannosidase</fullName>
        <ecNumber evidence="21">3.2.1.-</ecNumber>
    </recommendedName>
</protein>
<name>A0A3M7QDQ7_BRAPC</name>
<feature type="binding site" evidence="19">
    <location>
        <position position="566"/>
    </location>
    <ligand>
        <name>Ca(2+)</name>
        <dbReference type="ChEBI" id="CHEBI:29108"/>
    </ligand>
</feature>
<comment type="similarity">
    <text evidence="4 21">Belongs to the glycosyl hydrolase 47 family.</text>
</comment>
<evidence type="ECO:0000256" key="7">
    <source>
        <dbReference type="ARBA" id="ARBA00022801"/>
    </source>
</evidence>
<evidence type="ECO:0000256" key="1">
    <source>
        <dbReference type="ARBA" id="ARBA00001913"/>
    </source>
</evidence>
<evidence type="ECO:0000256" key="5">
    <source>
        <dbReference type="ARBA" id="ARBA00022692"/>
    </source>
</evidence>
<organism evidence="23 24">
    <name type="scientific">Brachionus plicatilis</name>
    <name type="common">Marine rotifer</name>
    <name type="synonym">Brachionus muelleri</name>
    <dbReference type="NCBI Taxonomy" id="10195"/>
    <lineage>
        <taxon>Eukaryota</taxon>
        <taxon>Metazoa</taxon>
        <taxon>Spiralia</taxon>
        <taxon>Gnathifera</taxon>
        <taxon>Rotifera</taxon>
        <taxon>Eurotatoria</taxon>
        <taxon>Monogononta</taxon>
        <taxon>Pseudotrocha</taxon>
        <taxon>Ploima</taxon>
        <taxon>Brachionidae</taxon>
        <taxon>Brachionus</taxon>
    </lineage>
</organism>
<dbReference type="OrthoDB" id="8118055at2759"/>
<proteinExistence type="inferred from homology"/>
<comment type="subcellular location">
    <subcellularLocation>
        <location evidence="2">Endoplasmic reticulum membrane</location>
        <topology evidence="2">Single-pass type II membrane protein</topology>
    </subcellularLocation>
</comment>
<comment type="cofactor">
    <cofactor evidence="1 19">
        <name>Ca(2+)</name>
        <dbReference type="ChEBI" id="CHEBI:29108"/>
    </cofactor>
</comment>
<dbReference type="SUPFAM" id="SSF48225">
    <property type="entry name" value="Seven-hairpin glycosidases"/>
    <property type="match status" value="1"/>
</dbReference>
<comment type="catalytic activity">
    <reaction evidence="16">
        <text>N(4)-(alpha-D-Man-(1-&gt;2)-alpha-D-Man-(1-&gt;2)-alpha-D-Man-(1-&gt;3)-[alpha-D-Man-(1-&gt;2)-alpha-D-Man-(1-&gt;3)-[alpha-D-Man-(1-&gt;2)-alpha-D-Man-(1-&gt;6)]-alpha-D-Man-(1-&gt;6)]-beta-D-Man-(1-&gt;4)-beta-D-GlcNAc-(1-&gt;4)-beta-D-GlcNAc)-L-asparaginyl-[protein] (N-glucan mannose isomer 9A1,2,3B1,2,3) + 4 H2O = N(4)-(alpha-D-Man-(1-&gt;3)-[alpha-D-Man-(1-&gt;3)-[alpha-D-Man-(1-&gt;6)]-alpha-D-Man-(1-&gt;6)]-beta-D-Man-(1-&gt;4)-beta-D-GlcNAc-(1-&gt;4)-beta-D-GlcNAc)-L-asparaginyl-[protein] (N-glucan mannose isomer 5A1,2) + 4 beta-D-mannose</text>
        <dbReference type="Rhea" id="RHEA:56008"/>
        <dbReference type="Rhea" id="RHEA-COMP:14356"/>
        <dbReference type="Rhea" id="RHEA-COMP:14367"/>
        <dbReference type="ChEBI" id="CHEBI:15377"/>
        <dbReference type="ChEBI" id="CHEBI:28563"/>
        <dbReference type="ChEBI" id="CHEBI:59087"/>
        <dbReference type="ChEBI" id="CHEBI:139493"/>
        <dbReference type="EC" id="3.2.1.113"/>
    </reaction>
</comment>
<dbReference type="Gene3D" id="1.50.10.10">
    <property type="match status" value="1"/>
</dbReference>
<evidence type="ECO:0000256" key="21">
    <source>
        <dbReference type="RuleBase" id="RU361193"/>
    </source>
</evidence>
<evidence type="ECO:0000256" key="17">
    <source>
        <dbReference type="ARBA" id="ARBA00053655"/>
    </source>
</evidence>
<comment type="caution">
    <text evidence="23">The sequence shown here is derived from an EMBL/GenBank/DDBJ whole genome shotgun (WGS) entry which is preliminary data.</text>
</comment>
<keyword evidence="10" id="KW-0735">Signal-anchor</keyword>
<gene>
    <name evidence="23" type="ORF">BpHYR1_037924</name>
</gene>